<dbReference type="Proteomes" id="UP000631114">
    <property type="component" value="Unassembled WGS sequence"/>
</dbReference>
<gene>
    <name evidence="2" type="ORF">IFM89_007326</name>
</gene>
<accession>A0A835LBA5</accession>
<comment type="caution">
    <text evidence="2">The sequence shown here is derived from an EMBL/GenBank/DDBJ whole genome shotgun (WGS) entry which is preliminary data.</text>
</comment>
<dbReference type="PANTHER" id="PTHR34665:SF4">
    <property type="entry name" value="DUF3741 DOMAIN-CONTAINING PROTEIN"/>
    <property type="match status" value="1"/>
</dbReference>
<protein>
    <submittedName>
        <fullName evidence="2">Uncharacterized protein</fullName>
    </submittedName>
</protein>
<feature type="compositionally biased region" description="Low complexity" evidence="1">
    <location>
        <begin position="66"/>
        <end position="75"/>
    </location>
</feature>
<evidence type="ECO:0000313" key="2">
    <source>
        <dbReference type="EMBL" id="KAF9588085.1"/>
    </source>
</evidence>
<organism evidence="2 3">
    <name type="scientific">Coptis chinensis</name>
    <dbReference type="NCBI Taxonomy" id="261450"/>
    <lineage>
        <taxon>Eukaryota</taxon>
        <taxon>Viridiplantae</taxon>
        <taxon>Streptophyta</taxon>
        <taxon>Embryophyta</taxon>
        <taxon>Tracheophyta</taxon>
        <taxon>Spermatophyta</taxon>
        <taxon>Magnoliopsida</taxon>
        <taxon>Ranunculales</taxon>
        <taxon>Ranunculaceae</taxon>
        <taxon>Coptidoideae</taxon>
        <taxon>Coptis</taxon>
    </lineage>
</organism>
<evidence type="ECO:0000313" key="3">
    <source>
        <dbReference type="Proteomes" id="UP000631114"/>
    </source>
</evidence>
<name>A0A835LBA5_9MAGN</name>
<dbReference type="AlphaFoldDB" id="A0A835LBA5"/>
<proteinExistence type="predicted"/>
<dbReference type="EMBL" id="JADFTS010000009">
    <property type="protein sequence ID" value="KAF9588085.1"/>
    <property type="molecule type" value="Genomic_DNA"/>
</dbReference>
<evidence type="ECO:0000256" key="1">
    <source>
        <dbReference type="SAM" id="MobiDB-lite"/>
    </source>
</evidence>
<reference evidence="2 3" key="1">
    <citation type="submission" date="2020-10" db="EMBL/GenBank/DDBJ databases">
        <title>The Coptis chinensis genome and diversification of protoberbering-type alkaloids.</title>
        <authorList>
            <person name="Wang B."/>
            <person name="Shu S."/>
            <person name="Song C."/>
            <person name="Liu Y."/>
        </authorList>
    </citation>
    <scope>NUCLEOTIDE SEQUENCE [LARGE SCALE GENOMIC DNA]</scope>
    <source>
        <strain evidence="2">HL-2020</strain>
        <tissue evidence="2">Leaf</tissue>
    </source>
</reference>
<keyword evidence="3" id="KW-1185">Reference proteome</keyword>
<dbReference type="PANTHER" id="PTHR34665">
    <property type="entry name" value="DUF3741 DOMAIN-CONTAINING PROTEIN"/>
    <property type="match status" value="1"/>
</dbReference>
<feature type="region of interest" description="Disordered" evidence="1">
    <location>
        <begin position="61"/>
        <end position="85"/>
    </location>
</feature>
<dbReference type="OrthoDB" id="1880786at2759"/>
<feature type="compositionally biased region" description="Polar residues" evidence="1">
    <location>
        <begin position="76"/>
        <end position="85"/>
    </location>
</feature>
<sequence>MERRKSRAGIDELATKAAAWAWYQRGLVSEGKLMQEFGIRRIHRVPRPSHFKLEYMKRTDETMENSESSLSRSWSPTHSENLLLD</sequence>